<organism evidence="1 2">
    <name type="scientific">Stylosanthes scabra</name>
    <dbReference type="NCBI Taxonomy" id="79078"/>
    <lineage>
        <taxon>Eukaryota</taxon>
        <taxon>Viridiplantae</taxon>
        <taxon>Streptophyta</taxon>
        <taxon>Embryophyta</taxon>
        <taxon>Tracheophyta</taxon>
        <taxon>Spermatophyta</taxon>
        <taxon>Magnoliopsida</taxon>
        <taxon>eudicotyledons</taxon>
        <taxon>Gunneridae</taxon>
        <taxon>Pentapetalae</taxon>
        <taxon>rosids</taxon>
        <taxon>fabids</taxon>
        <taxon>Fabales</taxon>
        <taxon>Fabaceae</taxon>
        <taxon>Papilionoideae</taxon>
        <taxon>50 kb inversion clade</taxon>
        <taxon>dalbergioids sensu lato</taxon>
        <taxon>Dalbergieae</taxon>
        <taxon>Pterocarpus clade</taxon>
        <taxon>Stylosanthes</taxon>
    </lineage>
</organism>
<name>A0ABU6U7X2_9FABA</name>
<reference evidence="1 2" key="1">
    <citation type="journal article" date="2023" name="Plants (Basel)">
        <title>Bridging the Gap: Combining Genomics and Transcriptomics Approaches to Understand Stylosanthes scabra, an Orphan Legume from the Brazilian Caatinga.</title>
        <authorList>
            <person name="Ferreira-Neto J.R.C."/>
            <person name="da Silva M.D."/>
            <person name="Binneck E."/>
            <person name="de Melo N.F."/>
            <person name="da Silva R.H."/>
            <person name="de Melo A.L.T.M."/>
            <person name="Pandolfi V."/>
            <person name="Bustamante F.O."/>
            <person name="Brasileiro-Vidal A.C."/>
            <person name="Benko-Iseppon A.M."/>
        </authorList>
    </citation>
    <scope>NUCLEOTIDE SEQUENCE [LARGE SCALE GENOMIC DNA]</scope>
    <source>
        <tissue evidence="1">Leaves</tissue>
    </source>
</reference>
<dbReference type="EMBL" id="JASCZI010120853">
    <property type="protein sequence ID" value="MED6155938.1"/>
    <property type="molecule type" value="Genomic_DNA"/>
</dbReference>
<evidence type="ECO:0000313" key="1">
    <source>
        <dbReference type="EMBL" id="MED6155938.1"/>
    </source>
</evidence>
<gene>
    <name evidence="1" type="ORF">PIB30_010286</name>
</gene>
<keyword evidence="2" id="KW-1185">Reference proteome</keyword>
<sequence>KQKRLVLVEPSVTSHSHTPLRLRRRPSLSDDISVHPSVRSKSLSLSLSYCSAGDLLSYLLLLGSATARDSDKVIFERLQKEFEAARASQTEDAANHFGADEGYCATSYVLYSASVESFMAC</sequence>
<feature type="non-terminal residue" evidence="1">
    <location>
        <position position="1"/>
    </location>
</feature>
<dbReference type="Proteomes" id="UP001341840">
    <property type="component" value="Unassembled WGS sequence"/>
</dbReference>
<proteinExistence type="predicted"/>
<protein>
    <submittedName>
        <fullName evidence="1">Uncharacterized protein</fullName>
    </submittedName>
</protein>
<evidence type="ECO:0000313" key="2">
    <source>
        <dbReference type="Proteomes" id="UP001341840"/>
    </source>
</evidence>
<comment type="caution">
    <text evidence="1">The sequence shown here is derived from an EMBL/GenBank/DDBJ whole genome shotgun (WGS) entry which is preliminary data.</text>
</comment>
<accession>A0ABU6U7X2</accession>